<evidence type="ECO:0000259" key="2">
    <source>
        <dbReference type="Pfam" id="PF00156"/>
    </source>
</evidence>
<dbReference type="InterPro" id="IPR000836">
    <property type="entry name" value="PRTase_dom"/>
</dbReference>
<dbReference type="Pfam" id="PF00156">
    <property type="entry name" value="Pribosyltran"/>
    <property type="match status" value="1"/>
</dbReference>
<feature type="domain" description="Phosphoribosyltransferase" evidence="2">
    <location>
        <begin position="137"/>
        <end position="225"/>
    </location>
</feature>
<keyword evidence="5" id="KW-1185">Reference proteome</keyword>
<dbReference type="CDD" id="cd06223">
    <property type="entry name" value="PRTases_typeI"/>
    <property type="match status" value="1"/>
</dbReference>
<protein>
    <submittedName>
        <fullName evidence="4">Competence protein ComFC</fullName>
    </submittedName>
</protein>
<dbReference type="InterPro" id="IPR029057">
    <property type="entry name" value="PRTase-like"/>
</dbReference>
<gene>
    <name evidence="4" type="ORF">EDD68_11319</name>
</gene>
<comment type="similarity">
    <text evidence="1">Belongs to the ComF/GntX family.</text>
</comment>
<dbReference type="OrthoDB" id="9779910at2"/>
<sequence length="226" mass="26456">MHCLWCHEEIIPEVTWTNLFRIHQEQLLCSTCEEQLPLIPSNGCKRCSRPVEQKEVCEDCKRWESSPEWRGLLTRNISVYIYTPFMKDIMARWKYRGDYILISMFQHHIRQVFSRTLSQQEGVLVPVPLSEERLRERGFNQAQAIAELLPLPIEHALIRIQSEKQAKKSRSERLQSSNPFRLVKPIEQPVILVDDLYTTGMTIRWAAQILKGAGATEIYSFTLIRS</sequence>
<dbReference type="AlphaFoldDB" id="A0A4R3MXZ4"/>
<dbReference type="Gene3D" id="3.40.50.2020">
    <property type="match status" value="1"/>
</dbReference>
<name>A0A4R3MXZ4_9BACI</name>
<evidence type="ECO:0000313" key="4">
    <source>
        <dbReference type="EMBL" id="TCT20456.1"/>
    </source>
</evidence>
<accession>A0A4R3MXZ4</accession>
<dbReference type="Proteomes" id="UP000294650">
    <property type="component" value="Unassembled WGS sequence"/>
</dbReference>
<proteinExistence type="inferred from homology"/>
<dbReference type="RefSeq" id="WP_132372041.1">
    <property type="nucleotide sequence ID" value="NZ_SMAN01000013.1"/>
</dbReference>
<dbReference type="Pfam" id="PF18912">
    <property type="entry name" value="DZR_2"/>
    <property type="match status" value="1"/>
</dbReference>
<feature type="domain" description="Double zinc ribbon" evidence="3">
    <location>
        <begin position="2"/>
        <end position="61"/>
    </location>
</feature>
<evidence type="ECO:0000256" key="1">
    <source>
        <dbReference type="ARBA" id="ARBA00008007"/>
    </source>
</evidence>
<reference evidence="4 5" key="1">
    <citation type="submission" date="2019-03" db="EMBL/GenBank/DDBJ databases">
        <title>Genomic Encyclopedia of Type Strains, Phase IV (KMG-IV): sequencing the most valuable type-strain genomes for metagenomic binning, comparative biology and taxonomic classification.</title>
        <authorList>
            <person name="Goeker M."/>
        </authorList>
    </citation>
    <scope>NUCLEOTIDE SEQUENCE [LARGE SCALE GENOMIC DNA]</scope>
    <source>
        <strain evidence="4 5">DSM 25894</strain>
    </source>
</reference>
<dbReference type="InterPro" id="IPR051910">
    <property type="entry name" value="ComF/GntX_DNA_util-trans"/>
</dbReference>
<dbReference type="InterPro" id="IPR044005">
    <property type="entry name" value="DZR_2"/>
</dbReference>
<organism evidence="4 5">
    <name type="scientific">Melghiribacillus thermohalophilus</name>
    <dbReference type="NCBI Taxonomy" id="1324956"/>
    <lineage>
        <taxon>Bacteria</taxon>
        <taxon>Bacillati</taxon>
        <taxon>Bacillota</taxon>
        <taxon>Bacilli</taxon>
        <taxon>Bacillales</taxon>
        <taxon>Bacillaceae</taxon>
        <taxon>Melghiribacillus</taxon>
    </lineage>
</organism>
<dbReference type="PANTHER" id="PTHR47505">
    <property type="entry name" value="DNA UTILIZATION PROTEIN YHGH"/>
    <property type="match status" value="1"/>
</dbReference>
<dbReference type="PANTHER" id="PTHR47505:SF1">
    <property type="entry name" value="DNA UTILIZATION PROTEIN YHGH"/>
    <property type="match status" value="1"/>
</dbReference>
<dbReference type="SUPFAM" id="SSF53271">
    <property type="entry name" value="PRTase-like"/>
    <property type="match status" value="1"/>
</dbReference>
<dbReference type="EMBL" id="SMAN01000013">
    <property type="protein sequence ID" value="TCT20456.1"/>
    <property type="molecule type" value="Genomic_DNA"/>
</dbReference>
<evidence type="ECO:0000313" key="5">
    <source>
        <dbReference type="Proteomes" id="UP000294650"/>
    </source>
</evidence>
<comment type="caution">
    <text evidence="4">The sequence shown here is derived from an EMBL/GenBank/DDBJ whole genome shotgun (WGS) entry which is preliminary data.</text>
</comment>
<evidence type="ECO:0000259" key="3">
    <source>
        <dbReference type="Pfam" id="PF18912"/>
    </source>
</evidence>